<evidence type="ECO:0000313" key="2">
    <source>
        <dbReference type="EMBL" id="CAD8363138.1"/>
    </source>
</evidence>
<feature type="transmembrane region" description="Helical" evidence="1">
    <location>
        <begin position="115"/>
        <end position="136"/>
    </location>
</feature>
<dbReference type="EMBL" id="HBEG01026736">
    <property type="protein sequence ID" value="CAD8363138.1"/>
    <property type="molecule type" value="Transcribed_RNA"/>
</dbReference>
<sequence>MLPWRGQDSPGFRRPGREWREIRESLEVESACPLSVWDPSAEPKSAVPAGKAPYPRVLPPPEPPLARLLPDPGEPWAPLRLAGLWGSLGAGLGVLRGVAFAAFSEVQPGFPRHRAFLMGFSMSAPWYISFFILAAVTDCYAARWQQPRMLDAAQAAGALGAGELG</sequence>
<accession>A0A7S0AHF7</accession>
<feature type="transmembrane region" description="Helical" evidence="1">
    <location>
        <begin position="82"/>
        <end position="103"/>
    </location>
</feature>
<keyword evidence="1" id="KW-0472">Membrane</keyword>
<keyword evidence="1" id="KW-0812">Transmembrane</keyword>
<proteinExistence type="predicted"/>
<gene>
    <name evidence="2" type="ORF">PBAH0796_LOCUS16226</name>
</gene>
<evidence type="ECO:0000256" key="1">
    <source>
        <dbReference type="SAM" id="Phobius"/>
    </source>
</evidence>
<name>A0A7S0AHF7_9DINO</name>
<protein>
    <submittedName>
        <fullName evidence="2">Uncharacterized protein</fullName>
    </submittedName>
</protein>
<dbReference type="AlphaFoldDB" id="A0A7S0AHF7"/>
<reference evidence="2" key="1">
    <citation type="submission" date="2021-01" db="EMBL/GenBank/DDBJ databases">
        <authorList>
            <person name="Corre E."/>
            <person name="Pelletier E."/>
            <person name="Niang G."/>
            <person name="Scheremetjew M."/>
            <person name="Finn R."/>
            <person name="Kale V."/>
            <person name="Holt S."/>
            <person name="Cochrane G."/>
            <person name="Meng A."/>
            <person name="Brown T."/>
            <person name="Cohen L."/>
        </authorList>
    </citation>
    <scope>NUCLEOTIDE SEQUENCE</scope>
    <source>
        <strain evidence="2">Pbaha01</strain>
    </source>
</reference>
<keyword evidence="1" id="KW-1133">Transmembrane helix</keyword>
<organism evidence="2">
    <name type="scientific">Pyrodinium bahamense</name>
    <dbReference type="NCBI Taxonomy" id="73915"/>
    <lineage>
        <taxon>Eukaryota</taxon>
        <taxon>Sar</taxon>
        <taxon>Alveolata</taxon>
        <taxon>Dinophyceae</taxon>
        <taxon>Gonyaulacales</taxon>
        <taxon>Pyrocystaceae</taxon>
        <taxon>Pyrodinium</taxon>
    </lineage>
</organism>